<dbReference type="EMBL" id="QJUL01000003">
    <property type="protein sequence ID" value="TBU96690.1"/>
    <property type="molecule type" value="Genomic_DNA"/>
</dbReference>
<sequence length="107" mass="11741">MFAPSIGDVPVVGMGDERIDFLPRHESDGNDLPAVRSALTARLARFVLCCQGLRLIGSHRRLSPADPGSLLVRFTCTILRIWALRVGSLDTPHDIDALAPLTRREPL</sequence>
<organism evidence="1 2">
    <name type="scientific">Phytopseudomonas dryadis</name>
    <dbReference type="NCBI Taxonomy" id="2487520"/>
    <lineage>
        <taxon>Bacteria</taxon>
        <taxon>Pseudomonadati</taxon>
        <taxon>Pseudomonadota</taxon>
        <taxon>Gammaproteobacteria</taxon>
        <taxon>Pseudomonadales</taxon>
        <taxon>Pseudomonadaceae</taxon>
        <taxon>Phytopseudomonas</taxon>
    </lineage>
</organism>
<name>A0A4Q9R886_9GAMM</name>
<comment type="caution">
    <text evidence="1">The sequence shown here is derived from an EMBL/GenBank/DDBJ whole genome shotgun (WGS) entry which is preliminary data.</text>
</comment>
<reference evidence="1 2" key="1">
    <citation type="submission" date="2018-06" db="EMBL/GenBank/DDBJ databases">
        <title>Three novel Pseudomonas species isolated from symptomatic oak.</title>
        <authorList>
            <person name="Bueno-Gonzalez V."/>
            <person name="Brady C."/>
        </authorList>
    </citation>
    <scope>NUCLEOTIDE SEQUENCE [LARGE SCALE GENOMIC DNA]</scope>
    <source>
        <strain evidence="1 2">P6B</strain>
    </source>
</reference>
<gene>
    <name evidence="1" type="ORF">DNK44_03460</name>
</gene>
<dbReference type="Proteomes" id="UP000293172">
    <property type="component" value="Unassembled WGS sequence"/>
</dbReference>
<protein>
    <submittedName>
        <fullName evidence="1">Uncharacterized protein</fullName>
    </submittedName>
</protein>
<dbReference type="AlphaFoldDB" id="A0A4Q9R886"/>
<proteinExistence type="predicted"/>
<evidence type="ECO:0000313" key="2">
    <source>
        <dbReference type="Proteomes" id="UP000293172"/>
    </source>
</evidence>
<evidence type="ECO:0000313" key="1">
    <source>
        <dbReference type="EMBL" id="TBU96690.1"/>
    </source>
</evidence>
<accession>A0A4Q9R886</accession>